<proteinExistence type="predicted"/>
<evidence type="ECO:0000256" key="1">
    <source>
        <dbReference type="SAM" id="MobiDB-lite"/>
    </source>
</evidence>
<comment type="caution">
    <text evidence="2">The sequence shown here is derived from an EMBL/GenBank/DDBJ whole genome shotgun (WGS) entry which is preliminary data.</text>
</comment>
<organism evidence="2 3">
    <name type="scientific">Friedmanniomyces simplex</name>
    <dbReference type="NCBI Taxonomy" id="329884"/>
    <lineage>
        <taxon>Eukaryota</taxon>
        <taxon>Fungi</taxon>
        <taxon>Dikarya</taxon>
        <taxon>Ascomycota</taxon>
        <taxon>Pezizomycotina</taxon>
        <taxon>Dothideomycetes</taxon>
        <taxon>Dothideomycetidae</taxon>
        <taxon>Mycosphaerellales</taxon>
        <taxon>Teratosphaeriaceae</taxon>
        <taxon>Friedmanniomyces</taxon>
    </lineage>
</organism>
<name>A0A4U0WQV0_9PEZI</name>
<evidence type="ECO:0000313" key="3">
    <source>
        <dbReference type="Proteomes" id="UP000309340"/>
    </source>
</evidence>
<feature type="compositionally biased region" description="Low complexity" evidence="1">
    <location>
        <begin position="23"/>
        <end position="34"/>
    </location>
</feature>
<gene>
    <name evidence="2" type="ORF">B0A55_09107</name>
</gene>
<dbReference type="AlphaFoldDB" id="A0A4U0WQV0"/>
<feature type="region of interest" description="Disordered" evidence="1">
    <location>
        <begin position="1"/>
        <end position="97"/>
    </location>
</feature>
<reference evidence="2 3" key="1">
    <citation type="submission" date="2017-03" db="EMBL/GenBank/DDBJ databases">
        <title>Genomes of endolithic fungi from Antarctica.</title>
        <authorList>
            <person name="Coleine C."/>
            <person name="Masonjones S."/>
            <person name="Stajich J.E."/>
        </authorList>
    </citation>
    <scope>NUCLEOTIDE SEQUENCE [LARGE SCALE GENOMIC DNA]</scope>
    <source>
        <strain evidence="2 3">CCFEE 5184</strain>
    </source>
</reference>
<sequence length="171" mass="18204">MNGNSEPYDTAMTDPNNNNTAQSLGSASPSSTSSKCTADELSDLMEMRAERKKQTAAHKALEAAKAAQQSGTASTTLPGDPPATGSSSVVSEAEDRGETAKLLAHVLAQEREVLDLEAVAEGLKGLNDMIRAGQREVDEWHVKHTGASVQQLEYIMNAMLKVFQARSSRTA</sequence>
<feature type="compositionally biased region" description="Polar residues" evidence="1">
    <location>
        <begin position="1"/>
        <end position="22"/>
    </location>
</feature>
<dbReference type="Proteomes" id="UP000309340">
    <property type="component" value="Unassembled WGS sequence"/>
</dbReference>
<dbReference type="EMBL" id="NAJQ01000706">
    <property type="protein sequence ID" value="TKA65784.1"/>
    <property type="molecule type" value="Genomic_DNA"/>
</dbReference>
<keyword evidence="3" id="KW-1185">Reference proteome</keyword>
<evidence type="ECO:0000313" key="2">
    <source>
        <dbReference type="EMBL" id="TKA65784.1"/>
    </source>
</evidence>
<accession>A0A4U0WQV0</accession>
<protein>
    <submittedName>
        <fullName evidence="2">Uncharacterized protein</fullName>
    </submittedName>
</protein>